<reference evidence="1" key="1">
    <citation type="submission" date="2021-08" db="EMBL/GenBank/DDBJ databases">
        <title>The first chromosome-level gecko genome reveals the dynamic sex chromosomes of Neotropical dwarf geckos (Sphaerodactylidae: Sphaerodactylus).</title>
        <authorList>
            <person name="Pinto B.J."/>
            <person name="Keating S.E."/>
            <person name="Gamble T."/>
        </authorList>
    </citation>
    <scope>NUCLEOTIDE SEQUENCE</scope>
    <source>
        <strain evidence="1">TG3544</strain>
    </source>
</reference>
<protein>
    <submittedName>
        <fullName evidence="1">Brefeldin A-inhibited guanine nucleotide-exchange protein 1</fullName>
    </submittedName>
</protein>
<dbReference type="Proteomes" id="UP000827872">
    <property type="component" value="Linkage Group LG09"/>
</dbReference>
<evidence type="ECO:0000313" key="2">
    <source>
        <dbReference type="Proteomes" id="UP000827872"/>
    </source>
</evidence>
<gene>
    <name evidence="1" type="primary">ARFGEF1_1</name>
    <name evidence="1" type="ORF">K3G42_019287</name>
</gene>
<comment type="caution">
    <text evidence="1">The sequence shown here is derived from an EMBL/GenBank/DDBJ whole genome shotgun (WGS) entry which is preliminary data.</text>
</comment>
<accession>A0ACB8FF69</accession>
<evidence type="ECO:0000313" key="1">
    <source>
        <dbReference type="EMBL" id="KAH8003492.1"/>
    </source>
</evidence>
<dbReference type="EMBL" id="CM037622">
    <property type="protein sequence ID" value="KAH8003492.1"/>
    <property type="molecule type" value="Genomic_DNA"/>
</dbReference>
<organism evidence="1 2">
    <name type="scientific">Sphaerodactylus townsendi</name>
    <dbReference type="NCBI Taxonomy" id="933632"/>
    <lineage>
        <taxon>Eukaryota</taxon>
        <taxon>Metazoa</taxon>
        <taxon>Chordata</taxon>
        <taxon>Craniata</taxon>
        <taxon>Vertebrata</taxon>
        <taxon>Euteleostomi</taxon>
        <taxon>Lepidosauria</taxon>
        <taxon>Squamata</taxon>
        <taxon>Bifurcata</taxon>
        <taxon>Gekkota</taxon>
        <taxon>Sphaerodactylidae</taxon>
        <taxon>Sphaerodactylus</taxon>
    </lineage>
</organism>
<keyword evidence="2" id="KW-1185">Reference proteome</keyword>
<proteinExistence type="predicted"/>
<name>A0ACB8FF69_9SAUR</name>
<sequence length="321" mass="36509">MLDIFKTKPIPHALLTWRPTGGDTAPPSPGREKQLDTVSQKSIDIHDSVQPRPSERSQFQPIVGSAASEEVSKNKPSAKFPDQKLFGALLIKCVVQLELIQTIDNIVFFPATSKKEDAENLAAAQRDAVDFNVHVDTQDQGMYCFLTSQQLFKLLDCLLESHKFAKAFNSNNEQRTALWKAGFKGKSKPNLLKQETSSLACGLRILFRMYMDESRRDAWEEVQRRLLNVCSEALSYFLTLTSESHREAWTSLLLLFLTKVLKISDDRFKAHASFYYPLLCEIMQFDLIPELRAVLRRFFLRIGIVFQISQSSDPEVGTAKQ</sequence>